<accession>A0ABR9JUB3</accession>
<keyword evidence="2" id="KW-0472">Membrane</keyword>
<keyword evidence="5" id="KW-1185">Reference proteome</keyword>
<protein>
    <recommendedName>
        <fullName evidence="3">DUF6542 domain-containing protein</fullName>
    </recommendedName>
</protein>
<dbReference type="Pfam" id="PF20177">
    <property type="entry name" value="DUF6542"/>
    <property type="match status" value="1"/>
</dbReference>
<organism evidence="4 5">
    <name type="scientific">Actinomadura algeriensis</name>
    <dbReference type="NCBI Taxonomy" id="1679523"/>
    <lineage>
        <taxon>Bacteria</taxon>
        <taxon>Bacillati</taxon>
        <taxon>Actinomycetota</taxon>
        <taxon>Actinomycetes</taxon>
        <taxon>Streptosporangiales</taxon>
        <taxon>Thermomonosporaceae</taxon>
        <taxon>Actinomadura</taxon>
    </lineage>
</organism>
<evidence type="ECO:0000313" key="5">
    <source>
        <dbReference type="Proteomes" id="UP000627838"/>
    </source>
</evidence>
<feature type="domain" description="DUF6542" evidence="3">
    <location>
        <begin position="49"/>
        <end position="163"/>
    </location>
</feature>
<feature type="transmembrane region" description="Helical" evidence="2">
    <location>
        <begin position="74"/>
        <end position="92"/>
    </location>
</feature>
<keyword evidence="2" id="KW-0812">Transmembrane</keyword>
<evidence type="ECO:0000259" key="3">
    <source>
        <dbReference type="Pfam" id="PF20177"/>
    </source>
</evidence>
<reference evidence="4 5" key="1">
    <citation type="submission" date="2020-10" db="EMBL/GenBank/DDBJ databases">
        <title>Sequencing the genomes of 1000 actinobacteria strains.</title>
        <authorList>
            <person name="Klenk H.-P."/>
        </authorList>
    </citation>
    <scope>NUCLEOTIDE SEQUENCE [LARGE SCALE GENOMIC DNA]</scope>
    <source>
        <strain evidence="4 5">DSM 46744</strain>
    </source>
</reference>
<feature type="region of interest" description="Disordered" evidence="1">
    <location>
        <begin position="1"/>
        <end position="45"/>
    </location>
</feature>
<evidence type="ECO:0000256" key="2">
    <source>
        <dbReference type="SAM" id="Phobius"/>
    </source>
</evidence>
<feature type="transmembrane region" description="Helical" evidence="2">
    <location>
        <begin position="49"/>
        <end position="67"/>
    </location>
</feature>
<name>A0ABR9JUB3_9ACTN</name>
<proteinExistence type="predicted"/>
<evidence type="ECO:0000313" key="4">
    <source>
        <dbReference type="EMBL" id="MBE1534157.1"/>
    </source>
</evidence>
<gene>
    <name evidence="4" type="ORF">H4W34_003990</name>
</gene>
<feature type="compositionally biased region" description="Basic residues" evidence="1">
    <location>
        <begin position="21"/>
        <end position="33"/>
    </location>
</feature>
<dbReference type="RefSeq" id="WP_225961248.1">
    <property type="nucleotide sequence ID" value="NZ_JADBDZ010000001.1"/>
</dbReference>
<comment type="caution">
    <text evidence="4">The sequence shown here is derived from an EMBL/GenBank/DDBJ whole genome shotgun (WGS) entry which is preliminary data.</text>
</comment>
<feature type="compositionally biased region" description="Low complexity" evidence="1">
    <location>
        <begin position="34"/>
        <end position="45"/>
    </location>
</feature>
<dbReference type="EMBL" id="JADBDZ010000001">
    <property type="protein sequence ID" value="MBE1534157.1"/>
    <property type="molecule type" value="Genomic_DNA"/>
</dbReference>
<feature type="transmembrane region" description="Helical" evidence="2">
    <location>
        <begin position="98"/>
        <end position="119"/>
    </location>
</feature>
<sequence>MSTSTARDAPGDTPPPAQRGTGRRRGAPQRRSRSSGSRAAAAPTGPVTLTGRGGIVVVFGTAVLCGLLSRWLDLPLLAGGGFAVGCVLAALATRPADLLTLAVSPPLVFFLATLTTVIVTTVGQGSLPRGVTVGLLTALAAAAPWLFLGTLLVLLITLPRGLPANVRELRDKLAGVRLFEQEENENPVRWDESPASPAGRGRHGRAD</sequence>
<keyword evidence="2" id="KW-1133">Transmembrane helix</keyword>
<dbReference type="Proteomes" id="UP000627838">
    <property type="component" value="Unassembled WGS sequence"/>
</dbReference>
<evidence type="ECO:0000256" key="1">
    <source>
        <dbReference type="SAM" id="MobiDB-lite"/>
    </source>
</evidence>
<dbReference type="InterPro" id="IPR046672">
    <property type="entry name" value="DUF6542"/>
</dbReference>
<feature type="region of interest" description="Disordered" evidence="1">
    <location>
        <begin position="182"/>
        <end position="207"/>
    </location>
</feature>
<feature type="transmembrane region" description="Helical" evidence="2">
    <location>
        <begin position="131"/>
        <end position="158"/>
    </location>
</feature>